<dbReference type="Proteomes" id="UP000250321">
    <property type="component" value="Unassembled WGS sequence"/>
</dbReference>
<dbReference type="Pfam" id="PF08241">
    <property type="entry name" value="Methyltransf_11"/>
    <property type="match status" value="1"/>
</dbReference>
<dbReference type="OrthoDB" id="2013972at2759"/>
<dbReference type="GO" id="GO:0008757">
    <property type="term" value="F:S-adenosylmethionine-dependent methyltransferase activity"/>
    <property type="evidence" value="ECO:0007669"/>
    <property type="project" value="InterPro"/>
</dbReference>
<dbReference type="EMBL" id="PJQY01000251">
    <property type="protein sequence ID" value="PQQ14700.1"/>
    <property type="molecule type" value="Genomic_DNA"/>
</dbReference>
<dbReference type="PANTHER" id="PTHR43036:SF1">
    <property type="entry name" value="S-ADENOSYL-L-METHIONINE-DEPENDENT METHYLTRANSFERASES SUPERFAMILY PROTEIN"/>
    <property type="match status" value="1"/>
</dbReference>
<sequence length="360" mass="40657">MPKCIGLRLSPRLPTLAGIRPSSSSSHSGRSAVGYVPILAKALNKWKTGGRAPRRLVLGLGVSFWAQLMNMSGAVGGKSFTASARLKSGPSFEEILKNVEWPEQFPFKEEDFKRFDESSDQLFYEAPRFVTHIDDPAIAALTKYYSKVFPPSNSPGVSILDMCSSWVSHFPPGYKQERIVGMGMNEEELKRNQYFFLVTHVLTEYVVQDLNVNPKLPFEDNSFDVITNVVSVDYITKPLDVFKEMRRILKPGGLAIMSFSNRCFWTKAISIWTSTGDADHGLIVDPISTTPEDLNHLRGWIYLPTLDAQIPCTLFTPENYLRYRYMKHEFQCLISRETVTNNSKFIASELGKFGSSFFCL</sequence>
<proteinExistence type="predicted"/>
<reference evidence="2 3" key="1">
    <citation type="submission" date="2018-02" db="EMBL/GenBank/DDBJ databases">
        <title>Draft genome of wild Prunus yedoensis var. nudiflora.</title>
        <authorList>
            <person name="Baek S."/>
            <person name="Kim J.-H."/>
            <person name="Choi K."/>
            <person name="Kim G.-B."/>
            <person name="Cho A."/>
            <person name="Jang H."/>
            <person name="Shin C.-H."/>
            <person name="Yu H.-J."/>
            <person name="Mun J.-H."/>
        </authorList>
    </citation>
    <scope>NUCLEOTIDE SEQUENCE [LARGE SCALE GENOMIC DNA]</scope>
    <source>
        <strain evidence="3">cv. Jeju island</strain>
        <tissue evidence="2">Leaf</tissue>
    </source>
</reference>
<dbReference type="SUPFAM" id="SSF53335">
    <property type="entry name" value="S-adenosyl-L-methionine-dependent methyltransferases"/>
    <property type="match status" value="1"/>
</dbReference>
<evidence type="ECO:0000313" key="3">
    <source>
        <dbReference type="Proteomes" id="UP000250321"/>
    </source>
</evidence>
<gene>
    <name evidence="2" type="ORF">Pyn_30994</name>
</gene>
<dbReference type="Gene3D" id="3.40.50.150">
    <property type="entry name" value="Vaccinia Virus protein VP39"/>
    <property type="match status" value="1"/>
</dbReference>
<evidence type="ECO:0000313" key="2">
    <source>
        <dbReference type="EMBL" id="PQQ14700.1"/>
    </source>
</evidence>
<dbReference type="AlphaFoldDB" id="A0A314Z7N7"/>
<dbReference type="InterPro" id="IPR029063">
    <property type="entry name" value="SAM-dependent_MTases_sf"/>
</dbReference>
<organism evidence="2 3">
    <name type="scientific">Prunus yedoensis var. nudiflora</name>
    <dbReference type="NCBI Taxonomy" id="2094558"/>
    <lineage>
        <taxon>Eukaryota</taxon>
        <taxon>Viridiplantae</taxon>
        <taxon>Streptophyta</taxon>
        <taxon>Embryophyta</taxon>
        <taxon>Tracheophyta</taxon>
        <taxon>Spermatophyta</taxon>
        <taxon>Magnoliopsida</taxon>
        <taxon>eudicotyledons</taxon>
        <taxon>Gunneridae</taxon>
        <taxon>Pentapetalae</taxon>
        <taxon>rosids</taxon>
        <taxon>fabids</taxon>
        <taxon>Rosales</taxon>
        <taxon>Rosaceae</taxon>
        <taxon>Amygdaloideae</taxon>
        <taxon>Amygdaleae</taxon>
        <taxon>Prunus</taxon>
    </lineage>
</organism>
<protein>
    <recommendedName>
        <fullName evidence="1">Methyltransferase type 11 domain-containing protein</fullName>
    </recommendedName>
</protein>
<dbReference type="InterPro" id="IPR013216">
    <property type="entry name" value="Methyltransf_11"/>
</dbReference>
<dbReference type="PANTHER" id="PTHR43036">
    <property type="entry name" value="OSJNBB0011N17.9 PROTEIN"/>
    <property type="match status" value="1"/>
</dbReference>
<dbReference type="CDD" id="cd02440">
    <property type="entry name" value="AdoMet_MTases"/>
    <property type="match status" value="1"/>
</dbReference>
<comment type="caution">
    <text evidence="2">The sequence shown here is derived from an EMBL/GenBank/DDBJ whole genome shotgun (WGS) entry which is preliminary data.</text>
</comment>
<accession>A0A314Z7N7</accession>
<name>A0A314Z7N7_PRUYE</name>
<feature type="domain" description="Methyltransferase type 11" evidence="1">
    <location>
        <begin position="177"/>
        <end position="256"/>
    </location>
</feature>
<keyword evidence="3" id="KW-1185">Reference proteome</keyword>
<evidence type="ECO:0000259" key="1">
    <source>
        <dbReference type="Pfam" id="PF08241"/>
    </source>
</evidence>